<dbReference type="SUPFAM" id="SSF53335">
    <property type="entry name" value="S-adenosyl-L-methionine-dependent methyltransferases"/>
    <property type="match status" value="1"/>
</dbReference>
<comment type="caution">
    <text evidence="4">The sequence shown here is derived from an EMBL/GenBank/DDBJ whole genome shotgun (WGS) entry which is preliminary data.</text>
</comment>
<dbReference type="InterPro" id="IPR013217">
    <property type="entry name" value="Methyltransf_12"/>
</dbReference>
<keyword evidence="2" id="KW-0511">Multifunctional enzyme</keyword>
<proteinExistence type="predicted"/>
<reference evidence="4 5" key="1">
    <citation type="submission" date="2019-08" db="EMBL/GenBank/DDBJ databases">
        <title>The genome sequence of a newly discovered highly antifungal drug resistant Aspergillus species, Aspergillus tanneri NIH 1004.</title>
        <authorList>
            <person name="Mounaud S."/>
            <person name="Singh I."/>
            <person name="Joardar V."/>
            <person name="Pakala S."/>
            <person name="Pakala S."/>
            <person name="Venepally P."/>
            <person name="Chung J.K."/>
            <person name="Losada L."/>
            <person name="Nierman W.C."/>
        </authorList>
    </citation>
    <scope>NUCLEOTIDE SEQUENCE [LARGE SCALE GENOMIC DNA]</scope>
    <source>
        <strain evidence="4 5">NIH1004</strain>
    </source>
</reference>
<name>A0A5M9N4D5_9EURO</name>
<organism evidence="4 5">
    <name type="scientific">Aspergillus tanneri</name>
    <dbReference type="NCBI Taxonomy" id="1220188"/>
    <lineage>
        <taxon>Eukaryota</taxon>
        <taxon>Fungi</taxon>
        <taxon>Dikarya</taxon>
        <taxon>Ascomycota</taxon>
        <taxon>Pezizomycotina</taxon>
        <taxon>Eurotiomycetes</taxon>
        <taxon>Eurotiomycetidae</taxon>
        <taxon>Eurotiales</taxon>
        <taxon>Aspergillaceae</taxon>
        <taxon>Aspergillus</taxon>
        <taxon>Aspergillus subgen. Circumdati</taxon>
    </lineage>
</organism>
<dbReference type="GeneID" id="54324800"/>
<dbReference type="InterPro" id="IPR050444">
    <property type="entry name" value="Polyketide_Synthase"/>
</dbReference>
<feature type="domain" description="Methyltransferase type 12" evidence="3">
    <location>
        <begin position="4"/>
        <end position="103"/>
    </location>
</feature>
<dbReference type="CDD" id="cd02440">
    <property type="entry name" value="AdoMet_MTases"/>
    <property type="match status" value="1"/>
</dbReference>
<accession>A0A5M9N4D5</accession>
<evidence type="ECO:0000313" key="5">
    <source>
        <dbReference type="Proteomes" id="UP000324241"/>
    </source>
</evidence>
<dbReference type="PANTHER" id="PTHR45681">
    <property type="entry name" value="POLYKETIDE SYNTHASE 44-RELATED"/>
    <property type="match status" value="1"/>
</dbReference>
<dbReference type="Pfam" id="PF08242">
    <property type="entry name" value="Methyltransf_12"/>
    <property type="match status" value="1"/>
</dbReference>
<dbReference type="PANTHER" id="PTHR45681:SF6">
    <property type="entry name" value="POLYKETIDE SYNTHASE 37"/>
    <property type="match status" value="1"/>
</dbReference>
<dbReference type="OrthoDB" id="4455258at2759"/>
<dbReference type="RefSeq" id="XP_033428788.1">
    <property type="nucleotide sequence ID" value="XM_033566793.1"/>
</dbReference>
<dbReference type="InterPro" id="IPR029063">
    <property type="entry name" value="SAM-dependent_MTases_sf"/>
</dbReference>
<evidence type="ECO:0000256" key="2">
    <source>
        <dbReference type="ARBA" id="ARBA00023268"/>
    </source>
</evidence>
<sequence length="202" mass="22652">MSILEIGAGTGSATKKVISTIGRRFASYTFTDISSGFFDNARELFSSYEDYMLFKVLDAEKDIVSQGFSEHSYHLIIASFVLHATSKLEHTLSNIRRLVKPGVYLVMLEAINLEQSRLGYILDLSLDGGLVLTMADYSLLALPTRNGIGCCSRPAFLALILLHQMWMHFHSLHLLSYPKRWTKLFSSFAIPWGRPVLTSSIP</sequence>
<evidence type="ECO:0000256" key="1">
    <source>
        <dbReference type="ARBA" id="ARBA00022679"/>
    </source>
</evidence>
<evidence type="ECO:0000259" key="3">
    <source>
        <dbReference type="Pfam" id="PF08242"/>
    </source>
</evidence>
<dbReference type="AlphaFoldDB" id="A0A5M9N4D5"/>
<keyword evidence="1" id="KW-0808">Transferase</keyword>
<dbReference type="GO" id="GO:0016740">
    <property type="term" value="F:transferase activity"/>
    <property type="evidence" value="ECO:0007669"/>
    <property type="project" value="UniProtKB-KW"/>
</dbReference>
<protein>
    <recommendedName>
        <fullName evidence="3">Methyltransferase type 12 domain-containing protein</fullName>
    </recommendedName>
</protein>
<gene>
    <name evidence="4" type="ORF">ATNIH1004_002098</name>
</gene>
<dbReference type="Gene3D" id="3.40.50.150">
    <property type="entry name" value="Vaccinia Virus protein VP39"/>
    <property type="match status" value="1"/>
</dbReference>
<evidence type="ECO:0000313" key="4">
    <source>
        <dbReference type="EMBL" id="KAA8649427.1"/>
    </source>
</evidence>
<dbReference type="Proteomes" id="UP000324241">
    <property type="component" value="Unassembled WGS sequence"/>
</dbReference>
<dbReference type="EMBL" id="QUQM01000001">
    <property type="protein sequence ID" value="KAA8649427.1"/>
    <property type="molecule type" value="Genomic_DNA"/>
</dbReference>